<keyword evidence="2" id="KW-0067">ATP-binding</keyword>
<organism evidence="3 4">
    <name type="scientific">Hanseniaspora opuntiae</name>
    <dbReference type="NCBI Taxonomy" id="211096"/>
    <lineage>
        <taxon>Eukaryota</taxon>
        <taxon>Fungi</taxon>
        <taxon>Dikarya</taxon>
        <taxon>Ascomycota</taxon>
        <taxon>Saccharomycotina</taxon>
        <taxon>Saccharomycetes</taxon>
        <taxon>Saccharomycodales</taxon>
        <taxon>Saccharomycodaceae</taxon>
        <taxon>Hanseniaspora</taxon>
    </lineage>
</organism>
<dbReference type="InterPro" id="IPR001977">
    <property type="entry name" value="Depp_CoAkinase"/>
</dbReference>
<protein>
    <submittedName>
        <fullName evidence="3">Dephospho-CoA kinase CAB5</fullName>
    </submittedName>
</protein>
<dbReference type="PANTHER" id="PTHR10695:SF46">
    <property type="entry name" value="BIFUNCTIONAL COENZYME A SYNTHASE-RELATED"/>
    <property type="match status" value="1"/>
</dbReference>
<comment type="caution">
    <text evidence="3">The sequence shown here is derived from an EMBL/GenBank/DDBJ whole genome shotgun (WGS) entry which is preliminary data.</text>
</comment>
<sequence>MIIVGLTGGICTGKSTVSAYIKEKNQTKYGNNVFIIDADVISKEIVEYGKPAYKDIIKYFNDKVEGKNLEIVNQNGDKSIDRTKLGKFVFAPENKEHLQKLNSFTHPRVIKEIIKQIVHAHIKGYKVCILDVPLLLENDLLKNLCYKICSTIMSDKDKQLERLVKRNPDIPKEQLSNRIKAQKLTNEQREVMSDYLINNDNDDISVLYKQVDYLMEKELLSMSDGLHLVEWLFPPFGLLSGLNIFLRNYYFSKNREHNVQEKGIYLNTLLD</sequence>
<reference evidence="4" key="1">
    <citation type="journal article" date="2016" name="Genome Announc.">
        <title>Genome sequences of three species of Hanseniaspora isolated from spontaneous wine fermentations.</title>
        <authorList>
            <person name="Sternes P.R."/>
            <person name="Lee D."/>
            <person name="Kutyna D.R."/>
            <person name="Borneman A.R."/>
        </authorList>
    </citation>
    <scope>NUCLEOTIDE SEQUENCE [LARGE SCALE GENOMIC DNA]</scope>
    <source>
        <strain evidence="4">AWRI3578</strain>
    </source>
</reference>
<dbReference type="GO" id="GO:0005524">
    <property type="term" value="F:ATP binding"/>
    <property type="evidence" value="ECO:0007669"/>
    <property type="project" value="UniProtKB-KW"/>
</dbReference>
<dbReference type="GO" id="GO:0004140">
    <property type="term" value="F:dephospho-CoA kinase activity"/>
    <property type="evidence" value="ECO:0007669"/>
    <property type="project" value="InterPro"/>
</dbReference>
<dbReference type="EMBL" id="LPNL01000009">
    <property type="protein sequence ID" value="OEJ81412.1"/>
    <property type="molecule type" value="Genomic_DNA"/>
</dbReference>
<keyword evidence="3" id="KW-0808">Transferase</keyword>
<evidence type="ECO:0000313" key="4">
    <source>
        <dbReference type="Proteomes" id="UP000095605"/>
    </source>
</evidence>
<dbReference type="AlphaFoldDB" id="A0A1E5R3D9"/>
<dbReference type="HAMAP" id="MF_00376">
    <property type="entry name" value="Dephospho_CoA_kinase"/>
    <property type="match status" value="1"/>
</dbReference>
<dbReference type="CDD" id="cd02022">
    <property type="entry name" value="DPCK"/>
    <property type="match status" value="1"/>
</dbReference>
<keyword evidence="1" id="KW-0547">Nucleotide-binding</keyword>
<keyword evidence="3" id="KW-0418">Kinase</keyword>
<accession>A0A1E5R3D9</accession>
<proteinExistence type="inferred from homology"/>
<evidence type="ECO:0000313" key="3">
    <source>
        <dbReference type="EMBL" id="OEJ81412.1"/>
    </source>
</evidence>
<dbReference type="SUPFAM" id="SSF52540">
    <property type="entry name" value="P-loop containing nucleoside triphosphate hydrolases"/>
    <property type="match status" value="1"/>
</dbReference>
<name>A0A1E5R3D9_9ASCO</name>
<dbReference type="OrthoDB" id="247245at2759"/>
<dbReference type="NCBIfam" id="TIGR00152">
    <property type="entry name" value="dephospho-CoA kinase"/>
    <property type="match status" value="1"/>
</dbReference>
<dbReference type="Pfam" id="PF01121">
    <property type="entry name" value="CoaE"/>
    <property type="match status" value="1"/>
</dbReference>
<dbReference type="InterPro" id="IPR027417">
    <property type="entry name" value="P-loop_NTPase"/>
</dbReference>
<keyword evidence="4" id="KW-1185">Reference proteome</keyword>
<dbReference type="Gene3D" id="3.40.50.300">
    <property type="entry name" value="P-loop containing nucleotide triphosphate hydrolases"/>
    <property type="match status" value="1"/>
</dbReference>
<gene>
    <name evidence="3" type="ORF">AWRI3578_g3747</name>
</gene>
<dbReference type="Proteomes" id="UP000095605">
    <property type="component" value="Unassembled WGS sequence"/>
</dbReference>
<dbReference type="GO" id="GO:0015937">
    <property type="term" value="P:coenzyme A biosynthetic process"/>
    <property type="evidence" value="ECO:0007669"/>
    <property type="project" value="InterPro"/>
</dbReference>
<evidence type="ECO:0000256" key="1">
    <source>
        <dbReference type="ARBA" id="ARBA00022741"/>
    </source>
</evidence>
<dbReference type="PROSITE" id="PS51219">
    <property type="entry name" value="DPCK"/>
    <property type="match status" value="1"/>
</dbReference>
<dbReference type="PANTHER" id="PTHR10695">
    <property type="entry name" value="DEPHOSPHO-COA KINASE-RELATED"/>
    <property type="match status" value="1"/>
</dbReference>
<evidence type="ECO:0000256" key="2">
    <source>
        <dbReference type="ARBA" id="ARBA00022840"/>
    </source>
</evidence>